<keyword evidence="2" id="KW-1185">Reference proteome</keyword>
<dbReference type="RefSeq" id="WP_149728242.1">
    <property type="nucleotide sequence ID" value="NZ_VUJV01000003.1"/>
</dbReference>
<sequence>MPHPLRWLLLAVVLTALPITAGVLMFDEKAAPPVSKRPPPPAYASTALADYDSRMVALTRAPFCDRIADEAITEALGGQPRERTAYRNGQRALVTTGVDDIAHEYGCRITGARGELRAWLFAPPVTRDRARTLAAESTQRGSCTRPAGAPAYGVSSVALVCPAGNRTWVSFRGLFGDAWLSCSLQARTSLGVDALVDRAGRWCVAVAEAAAVSPIT</sequence>
<dbReference type="Proteomes" id="UP000325003">
    <property type="component" value="Unassembled WGS sequence"/>
</dbReference>
<accession>A0A5B1LE37</accession>
<gene>
    <name evidence="1" type="ORF">F0U44_10520</name>
</gene>
<evidence type="ECO:0000313" key="1">
    <source>
        <dbReference type="EMBL" id="KAA1418902.1"/>
    </source>
</evidence>
<dbReference type="AlphaFoldDB" id="A0A5B1LE37"/>
<proteinExistence type="predicted"/>
<protein>
    <submittedName>
        <fullName evidence="1">Uncharacterized protein</fullName>
    </submittedName>
</protein>
<organism evidence="1 2">
    <name type="scientific">Nocardioides humilatus</name>
    <dbReference type="NCBI Taxonomy" id="2607660"/>
    <lineage>
        <taxon>Bacteria</taxon>
        <taxon>Bacillati</taxon>
        <taxon>Actinomycetota</taxon>
        <taxon>Actinomycetes</taxon>
        <taxon>Propionibacteriales</taxon>
        <taxon>Nocardioidaceae</taxon>
        <taxon>Nocardioides</taxon>
    </lineage>
</organism>
<name>A0A5B1LE37_9ACTN</name>
<reference evidence="1 2" key="2">
    <citation type="submission" date="2019-09" db="EMBL/GenBank/DDBJ databases">
        <authorList>
            <person name="Jin C."/>
        </authorList>
    </citation>
    <scope>NUCLEOTIDE SEQUENCE [LARGE SCALE GENOMIC DNA]</scope>
    <source>
        <strain evidence="1 2">BN130099</strain>
    </source>
</reference>
<reference evidence="1 2" key="1">
    <citation type="submission" date="2019-09" db="EMBL/GenBank/DDBJ databases">
        <title>Nocardioides panacisoli sp. nov., isolated from the soil of a ginseng field.</title>
        <authorList>
            <person name="Cho C."/>
        </authorList>
    </citation>
    <scope>NUCLEOTIDE SEQUENCE [LARGE SCALE GENOMIC DNA]</scope>
    <source>
        <strain evidence="1 2">BN130099</strain>
    </source>
</reference>
<comment type="caution">
    <text evidence="1">The sequence shown here is derived from an EMBL/GenBank/DDBJ whole genome shotgun (WGS) entry which is preliminary data.</text>
</comment>
<evidence type="ECO:0000313" key="2">
    <source>
        <dbReference type="Proteomes" id="UP000325003"/>
    </source>
</evidence>
<dbReference type="EMBL" id="VUJV01000003">
    <property type="protein sequence ID" value="KAA1418902.1"/>
    <property type="molecule type" value="Genomic_DNA"/>
</dbReference>